<protein>
    <submittedName>
        <fullName evidence="2">Uncharacterized protein</fullName>
    </submittedName>
</protein>
<keyword evidence="3" id="KW-1185">Reference proteome</keyword>
<name>A0ABR3TH87_9PEZI</name>
<feature type="region of interest" description="Disordered" evidence="1">
    <location>
        <begin position="174"/>
        <end position="204"/>
    </location>
</feature>
<dbReference type="Proteomes" id="UP001521184">
    <property type="component" value="Unassembled WGS sequence"/>
</dbReference>
<feature type="compositionally biased region" description="Acidic residues" evidence="1">
    <location>
        <begin position="25"/>
        <end position="42"/>
    </location>
</feature>
<dbReference type="EMBL" id="JAKEKT020000072">
    <property type="protein sequence ID" value="KAL1638885.1"/>
    <property type="molecule type" value="Genomic_DNA"/>
</dbReference>
<evidence type="ECO:0000256" key="1">
    <source>
        <dbReference type="SAM" id="MobiDB-lite"/>
    </source>
</evidence>
<feature type="compositionally biased region" description="Basic and acidic residues" evidence="1">
    <location>
        <begin position="43"/>
        <end position="56"/>
    </location>
</feature>
<evidence type="ECO:0000313" key="3">
    <source>
        <dbReference type="Proteomes" id="UP001521184"/>
    </source>
</evidence>
<accession>A0ABR3TH87</accession>
<organism evidence="2 3">
    <name type="scientific">Diplodia intermedia</name>
    <dbReference type="NCBI Taxonomy" id="856260"/>
    <lineage>
        <taxon>Eukaryota</taxon>
        <taxon>Fungi</taxon>
        <taxon>Dikarya</taxon>
        <taxon>Ascomycota</taxon>
        <taxon>Pezizomycotina</taxon>
        <taxon>Dothideomycetes</taxon>
        <taxon>Dothideomycetes incertae sedis</taxon>
        <taxon>Botryosphaeriales</taxon>
        <taxon>Botryosphaeriaceae</taxon>
        <taxon>Diplodia</taxon>
    </lineage>
</organism>
<comment type="caution">
    <text evidence="2">The sequence shown here is derived from an EMBL/GenBank/DDBJ whole genome shotgun (WGS) entry which is preliminary data.</text>
</comment>
<proteinExistence type="predicted"/>
<feature type="compositionally biased region" description="Basic and acidic residues" evidence="1">
    <location>
        <begin position="192"/>
        <end position="201"/>
    </location>
</feature>
<evidence type="ECO:0000313" key="2">
    <source>
        <dbReference type="EMBL" id="KAL1638885.1"/>
    </source>
</evidence>
<feature type="region of interest" description="Disordered" evidence="1">
    <location>
        <begin position="1"/>
        <end position="60"/>
    </location>
</feature>
<sequence length="366" mass="40942">MNAPQGLNSLPVEEREGNDGTSNDDYAEGGDEEENGDNEEHDIEGRQAVDAEREKAEFDEEWGRVTYWIEGLGWLDPGNVPQEAKDDAMSEAVYDQRYGVDLPHHRLALDIPTPTGQQPVDPSRGRVNGSYLELPAQDANIEGDYTAYVEGQDYLAEGNLPSLLGYLELIPVGGDKKDDEKDGKKAKRVPRKQPEKLKDDNGDVVMGPRDLELADLPILPLRVSGEVESWRAAAWMAYDPRVTAAEIEKRMVKKAKGDRLNPLHIYNDSANSDRLRQYARDRIFRNTVWQLVEDSNGNITGMSQPNPGKGKNGDINYSGGPHLLPRIFDENATRARKAVAKRDQIERYRVKVIPNNSFPDETGTMT</sequence>
<gene>
    <name evidence="2" type="ORF">SLS58_008470</name>
</gene>
<feature type="compositionally biased region" description="Basic and acidic residues" evidence="1">
    <location>
        <begin position="174"/>
        <end position="183"/>
    </location>
</feature>
<reference evidence="2 3" key="1">
    <citation type="journal article" date="2023" name="Plant Dis.">
        <title>First Report of Diplodia intermedia Causing Canker and Dieback Diseases on Apple Trees in Canada.</title>
        <authorList>
            <person name="Ellouze W."/>
            <person name="Ilyukhin E."/>
            <person name="Sulman M."/>
            <person name="Ali S."/>
        </authorList>
    </citation>
    <scope>NUCLEOTIDE SEQUENCE [LARGE SCALE GENOMIC DNA]</scope>
    <source>
        <strain evidence="2 3">M45-28</strain>
    </source>
</reference>